<keyword evidence="4 6" id="KW-1133">Transmembrane helix</keyword>
<keyword evidence="3 6" id="KW-0812">Transmembrane</keyword>
<evidence type="ECO:0000313" key="8">
    <source>
        <dbReference type="EMBL" id="MCT9002095.1"/>
    </source>
</evidence>
<accession>A0ABT2PCC8</accession>
<dbReference type="PANTHER" id="PTHR35007:SF4">
    <property type="entry name" value="CONSERVED TRANSMEMBRANE PROTEIN-RELATED"/>
    <property type="match status" value="1"/>
</dbReference>
<keyword evidence="9" id="KW-1185">Reference proteome</keyword>
<evidence type="ECO:0000256" key="1">
    <source>
        <dbReference type="ARBA" id="ARBA00004651"/>
    </source>
</evidence>
<dbReference type="Proteomes" id="UP001300496">
    <property type="component" value="Unassembled WGS sequence"/>
</dbReference>
<comment type="caution">
    <text evidence="8">The sequence shown here is derived from an EMBL/GenBank/DDBJ whole genome shotgun (WGS) entry which is preliminary data.</text>
</comment>
<evidence type="ECO:0000256" key="6">
    <source>
        <dbReference type="SAM" id="Phobius"/>
    </source>
</evidence>
<feature type="transmembrane region" description="Helical" evidence="6">
    <location>
        <begin position="143"/>
        <end position="161"/>
    </location>
</feature>
<gene>
    <name evidence="8" type="ORF">N4R40_06925</name>
</gene>
<name>A0ABT2PCC8_9MICO</name>
<feature type="transmembrane region" description="Helical" evidence="6">
    <location>
        <begin position="256"/>
        <end position="278"/>
    </location>
</feature>
<evidence type="ECO:0000313" key="9">
    <source>
        <dbReference type="Proteomes" id="UP001300496"/>
    </source>
</evidence>
<keyword evidence="5 6" id="KW-0472">Membrane</keyword>
<feature type="domain" description="Type II secretion system protein GspF" evidence="7">
    <location>
        <begin position="14"/>
        <end position="127"/>
    </location>
</feature>
<dbReference type="Gene3D" id="1.20.81.30">
    <property type="entry name" value="Type II secretion system (T2SS), domain F"/>
    <property type="match status" value="1"/>
</dbReference>
<dbReference type="InterPro" id="IPR042094">
    <property type="entry name" value="T2SS_GspF_sf"/>
</dbReference>
<evidence type="ECO:0000256" key="4">
    <source>
        <dbReference type="ARBA" id="ARBA00022989"/>
    </source>
</evidence>
<feature type="transmembrane region" description="Helical" evidence="6">
    <location>
        <begin position="116"/>
        <end position="137"/>
    </location>
</feature>
<dbReference type="PANTHER" id="PTHR35007">
    <property type="entry name" value="INTEGRAL MEMBRANE PROTEIN-RELATED"/>
    <property type="match status" value="1"/>
</dbReference>
<comment type="subcellular location">
    <subcellularLocation>
        <location evidence="1">Cell membrane</location>
        <topology evidence="1">Multi-pass membrane protein</topology>
    </subcellularLocation>
</comment>
<keyword evidence="2" id="KW-1003">Cell membrane</keyword>
<evidence type="ECO:0000259" key="7">
    <source>
        <dbReference type="Pfam" id="PF00482"/>
    </source>
</evidence>
<dbReference type="Pfam" id="PF00482">
    <property type="entry name" value="T2SSF"/>
    <property type="match status" value="1"/>
</dbReference>
<evidence type="ECO:0000256" key="2">
    <source>
        <dbReference type="ARBA" id="ARBA00022475"/>
    </source>
</evidence>
<evidence type="ECO:0000256" key="3">
    <source>
        <dbReference type="ARBA" id="ARBA00022692"/>
    </source>
</evidence>
<organism evidence="8 9">
    <name type="scientific">Microbacterium memoriense</name>
    <dbReference type="NCBI Taxonomy" id="2978350"/>
    <lineage>
        <taxon>Bacteria</taxon>
        <taxon>Bacillati</taxon>
        <taxon>Actinomycetota</taxon>
        <taxon>Actinomycetes</taxon>
        <taxon>Micrococcales</taxon>
        <taxon>Microbacteriaceae</taxon>
        <taxon>Microbacterium</taxon>
    </lineage>
</organism>
<reference evidence="8 9" key="1">
    <citation type="journal article" date="2024" name="Int. J. Syst. Evol. Microbiol.">
        <title>Microbacterium memoriense sp. nov., a member of the Actinomycetota from marine beach sediment of the north coast of Portugal.</title>
        <authorList>
            <person name="Santos J.D.N.D."/>
            <person name="Klimek D."/>
            <person name="Calusinska M."/>
            <person name="Lobo-da-Cunha A."/>
            <person name="Catita J."/>
            <person name="Goncalves H."/>
            <person name="Gonzalez I."/>
            <person name="Lage O.M."/>
        </authorList>
    </citation>
    <scope>NUCLEOTIDE SEQUENCE [LARGE SCALE GENOMIC DNA]</scope>
    <source>
        <strain evidence="8 9">PMIC_1C1B</strain>
    </source>
</reference>
<dbReference type="InterPro" id="IPR018076">
    <property type="entry name" value="T2SS_GspF_dom"/>
</dbReference>
<protein>
    <submittedName>
        <fullName evidence="8">Type II secretion system F family protein</fullName>
    </submittedName>
</protein>
<dbReference type="EMBL" id="JAODOR010000008">
    <property type="protein sequence ID" value="MCT9002095.1"/>
    <property type="molecule type" value="Genomic_DNA"/>
</dbReference>
<sequence length="291" mass="29511">MSDQDAADAAAVVQRLAVLLEAGVSPVNAWAYAAEDGDPVAASVVAEVHAGVGLATALSALPGSWREVAVAWRVAETVGAPLAPSLRRFADALRDAQQSRDDVAVALADPAATAKLVAWLPLVAIGLGLALGFDVAATFGNPIGVACVVMGIALMLAARLWTRRLVRTAQPGEDIAGLQGDVVAIALSGGVSIDRALVVVAEASGGVTEPETERVLALSRRAGAPAVDLLRAAAADARRRMRTEGRLQAARLGARLLLPLGVCTLPAFLLLGVGPMLLSVLSGATPVLGAP</sequence>
<evidence type="ECO:0000256" key="5">
    <source>
        <dbReference type="ARBA" id="ARBA00023136"/>
    </source>
</evidence>
<dbReference type="RefSeq" id="WP_261606630.1">
    <property type="nucleotide sequence ID" value="NZ_JAODOR010000008.1"/>
</dbReference>
<proteinExistence type="predicted"/>